<dbReference type="PANTHER" id="PTHR46888:SF1">
    <property type="entry name" value="RIBONUCLEASE H"/>
    <property type="match status" value="1"/>
</dbReference>
<evidence type="ECO:0000313" key="2">
    <source>
        <dbReference type="Proteomes" id="UP001066276"/>
    </source>
</evidence>
<accession>A0AAV7QMG2</accession>
<dbReference type="EMBL" id="JANPWB010000010">
    <property type="protein sequence ID" value="KAJ1141726.1"/>
    <property type="molecule type" value="Genomic_DNA"/>
</dbReference>
<gene>
    <name evidence="1" type="ORF">NDU88_008054</name>
</gene>
<dbReference type="SUPFAM" id="SSF50630">
    <property type="entry name" value="Acid proteases"/>
    <property type="match status" value="1"/>
</dbReference>
<protein>
    <recommendedName>
        <fullName evidence="3">Peptidase A2 domain-containing protein</fullName>
    </recommendedName>
</protein>
<comment type="caution">
    <text evidence="1">The sequence shown here is derived from an EMBL/GenBank/DDBJ whole genome shotgun (WGS) entry which is preliminary data.</text>
</comment>
<dbReference type="PANTHER" id="PTHR46888">
    <property type="entry name" value="ZINC KNUCKLE DOMAINCONTAINING PROTEIN-RELATED"/>
    <property type="match status" value="1"/>
</dbReference>
<evidence type="ECO:0000313" key="1">
    <source>
        <dbReference type="EMBL" id="KAJ1141726.1"/>
    </source>
</evidence>
<keyword evidence="2" id="KW-1185">Reference proteome</keyword>
<dbReference type="Gene3D" id="2.40.70.10">
    <property type="entry name" value="Acid Proteases"/>
    <property type="match status" value="1"/>
</dbReference>
<dbReference type="InterPro" id="IPR021109">
    <property type="entry name" value="Peptidase_aspartic_dom_sf"/>
</dbReference>
<dbReference type="AlphaFoldDB" id="A0AAV7QMG2"/>
<sequence length="165" mass="18631">MNNPYALPVPSRNPNWATMFPLFRMGTYRSLLSFKEETDEPMEIGMMKRQVLWSGTKKTKYTITVGLDGKERKALIDSGCSQSVVKQDLVKPELWNPHTQVLITCVDGDQRLYPVATVSLNWRGAEERISVGVIPALGEDMIIGTDYEDFVPLLTKASQEYLTNT</sequence>
<dbReference type="CDD" id="cd00303">
    <property type="entry name" value="retropepsin_like"/>
    <property type="match status" value="1"/>
</dbReference>
<evidence type="ECO:0008006" key="3">
    <source>
        <dbReference type="Google" id="ProtNLM"/>
    </source>
</evidence>
<dbReference type="Proteomes" id="UP001066276">
    <property type="component" value="Chromosome 6"/>
</dbReference>
<reference evidence="1" key="1">
    <citation type="journal article" date="2022" name="bioRxiv">
        <title>Sequencing and chromosome-scale assembly of the giantPleurodeles waltlgenome.</title>
        <authorList>
            <person name="Brown T."/>
            <person name="Elewa A."/>
            <person name="Iarovenko S."/>
            <person name="Subramanian E."/>
            <person name="Araus A.J."/>
            <person name="Petzold A."/>
            <person name="Susuki M."/>
            <person name="Suzuki K.-i.T."/>
            <person name="Hayashi T."/>
            <person name="Toyoda A."/>
            <person name="Oliveira C."/>
            <person name="Osipova E."/>
            <person name="Leigh N.D."/>
            <person name="Simon A."/>
            <person name="Yun M.H."/>
        </authorList>
    </citation>
    <scope>NUCLEOTIDE SEQUENCE</scope>
    <source>
        <strain evidence="1">20211129_DDA</strain>
        <tissue evidence="1">Liver</tissue>
    </source>
</reference>
<organism evidence="1 2">
    <name type="scientific">Pleurodeles waltl</name>
    <name type="common">Iberian ribbed newt</name>
    <dbReference type="NCBI Taxonomy" id="8319"/>
    <lineage>
        <taxon>Eukaryota</taxon>
        <taxon>Metazoa</taxon>
        <taxon>Chordata</taxon>
        <taxon>Craniata</taxon>
        <taxon>Vertebrata</taxon>
        <taxon>Euteleostomi</taxon>
        <taxon>Amphibia</taxon>
        <taxon>Batrachia</taxon>
        <taxon>Caudata</taxon>
        <taxon>Salamandroidea</taxon>
        <taxon>Salamandridae</taxon>
        <taxon>Pleurodelinae</taxon>
        <taxon>Pleurodeles</taxon>
    </lineage>
</organism>
<proteinExistence type="predicted"/>
<name>A0AAV7QMG2_PLEWA</name>